<dbReference type="OrthoDB" id="1372046at2759"/>
<evidence type="ECO:0000313" key="11">
    <source>
        <dbReference type="EMBL" id="KAF6163847.1"/>
    </source>
</evidence>
<accession>A0A7J7N9M1</accession>
<dbReference type="CDD" id="cd11043">
    <property type="entry name" value="CYP90-like"/>
    <property type="match status" value="1"/>
</dbReference>
<evidence type="ECO:0008006" key="13">
    <source>
        <dbReference type="Google" id="ProtNLM"/>
    </source>
</evidence>
<dbReference type="GO" id="GO:0005506">
    <property type="term" value="F:iron ion binding"/>
    <property type="evidence" value="ECO:0007669"/>
    <property type="project" value="InterPro"/>
</dbReference>
<dbReference type="GO" id="GO:0004497">
    <property type="term" value="F:monooxygenase activity"/>
    <property type="evidence" value="ECO:0007669"/>
    <property type="project" value="UniProtKB-KW"/>
</dbReference>
<evidence type="ECO:0000313" key="12">
    <source>
        <dbReference type="Proteomes" id="UP000541444"/>
    </source>
</evidence>
<proteinExistence type="inferred from homology"/>
<comment type="similarity">
    <text evidence="2 9">Belongs to the cytochrome P450 family.</text>
</comment>
<dbReference type="SUPFAM" id="SSF48264">
    <property type="entry name" value="Cytochrome P450"/>
    <property type="match status" value="1"/>
</dbReference>
<evidence type="ECO:0000256" key="1">
    <source>
        <dbReference type="ARBA" id="ARBA00001971"/>
    </source>
</evidence>
<keyword evidence="10" id="KW-1133">Transmembrane helix</keyword>
<keyword evidence="10" id="KW-0812">Transmembrane</keyword>
<feature type="transmembrane region" description="Helical" evidence="10">
    <location>
        <begin position="6"/>
        <end position="24"/>
    </location>
</feature>
<protein>
    <recommendedName>
        <fullName evidence="13">Cytochrome P450</fullName>
    </recommendedName>
</protein>
<dbReference type="InterPro" id="IPR001128">
    <property type="entry name" value="Cyt_P450"/>
</dbReference>
<keyword evidence="5 9" id="KW-0560">Oxidoreductase</keyword>
<dbReference type="Gene3D" id="1.10.630.10">
    <property type="entry name" value="Cytochrome P450"/>
    <property type="match status" value="1"/>
</dbReference>
<reference evidence="11 12" key="1">
    <citation type="journal article" date="2020" name="IScience">
        <title>Genome Sequencing of the Endangered Kingdonia uniflora (Circaeasteraceae, Ranunculales) Reveals Potential Mechanisms of Evolutionary Specialization.</title>
        <authorList>
            <person name="Sun Y."/>
            <person name="Deng T."/>
            <person name="Zhang A."/>
            <person name="Moore M.J."/>
            <person name="Landis J.B."/>
            <person name="Lin N."/>
            <person name="Zhang H."/>
            <person name="Zhang X."/>
            <person name="Huang J."/>
            <person name="Zhang X."/>
            <person name="Sun H."/>
            <person name="Wang H."/>
        </authorList>
    </citation>
    <scope>NUCLEOTIDE SEQUENCE [LARGE SCALE GENOMIC DNA]</scope>
    <source>
        <strain evidence="11">TB1705</strain>
        <tissue evidence="11">Leaf</tissue>
    </source>
</reference>
<dbReference type="GO" id="GO:0016705">
    <property type="term" value="F:oxidoreductase activity, acting on paired donors, with incorporation or reduction of molecular oxygen"/>
    <property type="evidence" value="ECO:0007669"/>
    <property type="project" value="InterPro"/>
</dbReference>
<dbReference type="PROSITE" id="PS00086">
    <property type="entry name" value="CYTOCHROME_P450"/>
    <property type="match status" value="1"/>
</dbReference>
<organism evidence="11 12">
    <name type="scientific">Kingdonia uniflora</name>
    <dbReference type="NCBI Taxonomy" id="39325"/>
    <lineage>
        <taxon>Eukaryota</taxon>
        <taxon>Viridiplantae</taxon>
        <taxon>Streptophyta</taxon>
        <taxon>Embryophyta</taxon>
        <taxon>Tracheophyta</taxon>
        <taxon>Spermatophyta</taxon>
        <taxon>Magnoliopsida</taxon>
        <taxon>Ranunculales</taxon>
        <taxon>Circaeasteraceae</taxon>
        <taxon>Kingdonia</taxon>
    </lineage>
</organism>
<dbReference type="AlphaFoldDB" id="A0A7J7N9M1"/>
<keyword evidence="6 8" id="KW-0408">Iron</keyword>
<dbReference type="PANTHER" id="PTHR24286:SF384">
    <property type="entry name" value="P450, PUTATIVE (EUROFUNG)-RELATED"/>
    <property type="match status" value="1"/>
</dbReference>
<evidence type="ECO:0000256" key="10">
    <source>
        <dbReference type="SAM" id="Phobius"/>
    </source>
</evidence>
<evidence type="ECO:0000256" key="5">
    <source>
        <dbReference type="ARBA" id="ARBA00023002"/>
    </source>
</evidence>
<evidence type="ECO:0000256" key="9">
    <source>
        <dbReference type="RuleBase" id="RU000461"/>
    </source>
</evidence>
<dbReference type="PANTHER" id="PTHR24286">
    <property type="entry name" value="CYTOCHROME P450 26"/>
    <property type="match status" value="1"/>
</dbReference>
<sequence length="484" mass="55970">MEFVLDYYVFYLILGVAALSYLIFHKSIQHRHQPPLPPGSFGWPIVGETLELQKLNRSGLQDEFMRRRMLKHNKDIFKTSLIGEKVVVICGSEGNKFLFTSEKKKLVLTWWPDSLKKLFGESFFTAPYDDAIRTRKVVTAFLHQEVMNQFVEKFDKTCKTCFQSDWIGKDKVLAFELIKKYAFSIACEMFASMGDPYWQEKILKEFNGLLKGVFALPIYFPGTRHYKAVRSAAVIHRELIKVINGKRRSRPRGSDNGGEVKDLISYLMDARDENGEVLSDKVIVDNVILLMDAGHDTGASAMMMLMKFLAENPYCYQRVFEEQRGIALKKRAGELLNKDDIRKMKYSWNVVNEVLRLSPPIQGMFRKANADFTYAGFSIPKGWKIWWNATSTHKVAEYFPNPQKFDPLRFDRDTITPYTFVPFGGGPRMCPGQEFARVEILVFLHNLVKKFRWELLFPNETIIVDPIPTSLKELPVYLYPHSGL</sequence>
<feature type="binding site" description="axial binding residue" evidence="8">
    <location>
        <position position="430"/>
    </location>
    <ligand>
        <name>heme</name>
        <dbReference type="ChEBI" id="CHEBI:30413"/>
    </ligand>
    <ligandPart>
        <name>Fe</name>
        <dbReference type="ChEBI" id="CHEBI:18248"/>
    </ligandPart>
</feature>
<dbReference type="InterPro" id="IPR017972">
    <property type="entry name" value="Cyt_P450_CS"/>
</dbReference>
<dbReference type="Pfam" id="PF00067">
    <property type="entry name" value="p450"/>
    <property type="match status" value="1"/>
</dbReference>
<keyword evidence="12" id="KW-1185">Reference proteome</keyword>
<keyword evidence="3 8" id="KW-0349">Heme</keyword>
<dbReference type="PRINTS" id="PR00385">
    <property type="entry name" value="P450"/>
</dbReference>
<evidence type="ECO:0000256" key="4">
    <source>
        <dbReference type="ARBA" id="ARBA00022723"/>
    </source>
</evidence>
<dbReference type="FunFam" id="1.10.630.10:FF:000022">
    <property type="entry name" value="Taxadiene 5-alpha hydroxylase"/>
    <property type="match status" value="1"/>
</dbReference>
<dbReference type="GO" id="GO:0016125">
    <property type="term" value="P:sterol metabolic process"/>
    <property type="evidence" value="ECO:0007669"/>
    <property type="project" value="TreeGrafter"/>
</dbReference>
<keyword evidence="4 8" id="KW-0479">Metal-binding</keyword>
<keyword evidence="10" id="KW-0472">Membrane</keyword>
<evidence type="ECO:0000256" key="3">
    <source>
        <dbReference type="ARBA" id="ARBA00022617"/>
    </source>
</evidence>
<evidence type="ECO:0000256" key="2">
    <source>
        <dbReference type="ARBA" id="ARBA00010617"/>
    </source>
</evidence>
<evidence type="ECO:0000256" key="6">
    <source>
        <dbReference type="ARBA" id="ARBA00023004"/>
    </source>
</evidence>
<dbReference type="PRINTS" id="PR00463">
    <property type="entry name" value="EP450I"/>
</dbReference>
<evidence type="ECO:0000256" key="7">
    <source>
        <dbReference type="ARBA" id="ARBA00023033"/>
    </source>
</evidence>
<dbReference type="GO" id="GO:0020037">
    <property type="term" value="F:heme binding"/>
    <property type="evidence" value="ECO:0007669"/>
    <property type="project" value="InterPro"/>
</dbReference>
<dbReference type="Proteomes" id="UP000541444">
    <property type="component" value="Unassembled WGS sequence"/>
</dbReference>
<dbReference type="GO" id="GO:0044550">
    <property type="term" value="P:secondary metabolite biosynthetic process"/>
    <property type="evidence" value="ECO:0007669"/>
    <property type="project" value="UniProtKB-ARBA"/>
</dbReference>
<comment type="cofactor">
    <cofactor evidence="1 8">
        <name>heme</name>
        <dbReference type="ChEBI" id="CHEBI:30413"/>
    </cofactor>
</comment>
<name>A0A7J7N9M1_9MAGN</name>
<dbReference type="InterPro" id="IPR002401">
    <property type="entry name" value="Cyt_P450_E_grp-I"/>
</dbReference>
<keyword evidence="7 9" id="KW-0503">Monooxygenase</keyword>
<evidence type="ECO:0000256" key="8">
    <source>
        <dbReference type="PIRSR" id="PIRSR602401-1"/>
    </source>
</evidence>
<dbReference type="EMBL" id="JACGCM010000957">
    <property type="protein sequence ID" value="KAF6163847.1"/>
    <property type="molecule type" value="Genomic_DNA"/>
</dbReference>
<gene>
    <name evidence="11" type="ORF">GIB67_024702</name>
</gene>
<comment type="caution">
    <text evidence="11">The sequence shown here is derived from an EMBL/GenBank/DDBJ whole genome shotgun (WGS) entry which is preliminary data.</text>
</comment>
<dbReference type="InterPro" id="IPR036396">
    <property type="entry name" value="Cyt_P450_sf"/>
</dbReference>